<evidence type="ECO:0000313" key="11">
    <source>
        <dbReference type="EMBL" id="KXZ49831.1"/>
    </source>
</evidence>
<keyword evidence="3" id="KW-0645">Protease</keyword>
<dbReference type="EMBL" id="LSYV01000020">
    <property type="protein sequence ID" value="KXZ49831.1"/>
    <property type="molecule type" value="Genomic_DNA"/>
</dbReference>
<feature type="domain" description="DUF3645" evidence="10">
    <location>
        <begin position="2222"/>
        <end position="2251"/>
    </location>
</feature>
<evidence type="ECO:0000259" key="9">
    <source>
        <dbReference type="Pfam" id="PF12340"/>
    </source>
</evidence>
<keyword evidence="6" id="KW-0788">Thiol protease</keyword>
<organism evidence="11 12">
    <name type="scientific">Gonium pectorale</name>
    <name type="common">Green alga</name>
    <dbReference type="NCBI Taxonomy" id="33097"/>
    <lineage>
        <taxon>Eukaryota</taxon>
        <taxon>Viridiplantae</taxon>
        <taxon>Chlorophyta</taxon>
        <taxon>core chlorophytes</taxon>
        <taxon>Chlorophyceae</taxon>
        <taxon>CS clade</taxon>
        <taxon>Chlamydomonadales</taxon>
        <taxon>Volvocaceae</taxon>
        <taxon>Gonium</taxon>
    </lineage>
</organism>
<evidence type="ECO:0000313" key="12">
    <source>
        <dbReference type="Proteomes" id="UP000075714"/>
    </source>
</evidence>
<evidence type="ECO:0000256" key="1">
    <source>
        <dbReference type="ARBA" id="ARBA00000707"/>
    </source>
</evidence>
<protein>
    <recommendedName>
        <fullName evidence="2">ubiquitinyl hydrolase 1</fullName>
        <ecNumber evidence="2">3.4.19.12</ecNumber>
    </recommendedName>
</protein>
<feature type="compositionally biased region" description="Acidic residues" evidence="8">
    <location>
        <begin position="2705"/>
        <end position="2724"/>
    </location>
</feature>
<dbReference type="OrthoDB" id="538905at2759"/>
<evidence type="ECO:0000256" key="5">
    <source>
        <dbReference type="ARBA" id="ARBA00022801"/>
    </source>
</evidence>
<feature type="coiled-coil region" evidence="7">
    <location>
        <begin position="567"/>
        <end position="608"/>
    </location>
</feature>
<dbReference type="STRING" id="33097.A0A150GJ37"/>
<dbReference type="GO" id="GO:0006508">
    <property type="term" value="P:proteolysis"/>
    <property type="evidence" value="ECO:0007669"/>
    <property type="project" value="UniProtKB-KW"/>
</dbReference>
<keyword evidence="4" id="KW-0833">Ubl conjugation pathway</keyword>
<comment type="caution">
    <text evidence="11">The sequence shown here is derived from an EMBL/GenBank/DDBJ whole genome shotgun (WGS) entry which is preliminary data.</text>
</comment>
<feature type="domain" description="DUF3638" evidence="9">
    <location>
        <begin position="1852"/>
        <end position="2066"/>
    </location>
</feature>
<dbReference type="Pfam" id="PF12359">
    <property type="entry name" value="DUF3645"/>
    <property type="match status" value="1"/>
</dbReference>
<feature type="region of interest" description="Disordered" evidence="8">
    <location>
        <begin position="633"/>
        <end position="661"/>
    </location>
</feature>
<gene>
    <name evidence="11" type="ORF">GPECTOR_19g282</name>
</gene>
<evidence type="ECO:0000256" key="7">
    <source>
        <dbReference type="SAM" id="Coils"/>
    </source>
</evidence>
<dbReference type="InterPro" id="IPR051346">
    <property type="entry name" value="OTU_Deubiquitinase"/>
</dbReference>
<evidence type="ECO:0000256" key="4">
    <source>
        <dbReference type="ARBA" id="ARBA00022786"/>
    </source>
</evidence>
<accession>A0A150GJ37</accession>
<sequence>MFGFCHAPASQLQSQSGAAEFCGLFGRFVQALQLAATALTSRSGTIVTWFPEYGCALLALGAPGGAGAEADDARPRPDDLALHLVGLDGWKFWPHSTPSGVQHTAQPDNSQALPCGAVASSEHADLISRVHTILAKGSQAAGGGGGTQQGGHKHSPASVHSVVLAALRGADGTGSGPAQSRGGFSDVCHRAGGGALRDTCWPLVKAVMQFLLESAGICTGDQQPDVLFRQALAHLDLWLLRRQLALLQPATATPVFQIAATQMLQAAAYKAAALADEGYDMIAFEAACKEARARIDALAGERALTGARRLELPNHGSAALLGTLASPTGVLPAATNPRVEDGSLEAARGRAARNLGPLPLLPRGASLTMIQAQMSRPEWAQQPGSNDVAAQLAIRSFERELFWRAAEGFDAKVNRLGSEEVASLEAAVDAYRSALQRYLQTTAAAAAMRVELRSRELLAVWVAYCLTHAAAGREHPMVLRYSCLANYADLRHLVLSDAAAVNAALSVAAYLQQHSKAGLEVFALRDGGAATQALALEFARGCPRLGAVLAAEQADAEARIQGHWREVQRKQVLAAELRAKLRKLQAEGERLAAELRQREQELEDARSEYRIWGYDASYKGAVSVAQSKRDSAKRLVDAKRQEQSSTKTQLAEAEKAPPPVIQPLPHNADLARQWLFFMHMPPAFRRLSRASFLAQQMLLPQPISQDVFQAVSTSFKTSLVQHYNSYRKDTTNRSYHNALRQHNDGADGAVMLKSLYAAPQARDVGPKSVDDCTSPQDGIWHPDSLVACMAWGGSGVAADSGQGFPPSFNPFAAVADAAVEDYFTERLPGEASSLQWAMQQSRTAAATPAERGNLPIARQDSRPSWLTKPAFLEFGTLRAYPLRQLRRLCAALHDRSLPLARIAVHTLIRQTLFQLGPLTDARQPGLLHRAGWDGEGDVLPTLAAELAELAEELDQTPREHDAVLLLGEVAAYLADWHKPCVKTARRFAAMTARAADELEPQLVAQSDRSEVVSEILARQCRARCMALLCYGAGPLDAGGEDVGAMLQLLVLINQGCVFQADPAKRSQLQALVVRVHNVMASRVTEVMEAAERSPALLTAVVGRILTDRAPPALAWRLTAPAASAFEAVGPDGRLYSVNVLDGTVLFDGWPPGRLPREVTGHPLYVRTFGGGWNFEVALGADGVMRALRPVRGRYYDFRISDGGGSGGGGGELTITEEERKGDRLLRLELLDVGEDGSCGGWGAQLPERLRRLHSHWLCRELQAIVLRPPNFQQHASDYVVRCASAAGTVQYDCRRVPPHLRERVHWTDLLFPALFAELPYHLVLQRGSAVQDTVLAKLEDPRFIHTYSDDSGQCVVLYELPRYGLEFALQSDGQLTSRNFNGYRLRKRQQLVSEAAAGGGVQYTLREFERYLVLERSPGGSTVVLGARRADELVLVPAGEVHCYEMHGRFGHLTAASDEARPQLAALYAATSSLLPEPASRETGVQTALRLMRGCWRNRPFSASELAQLRSAASLGGHLAPALRLLAHELEASACALSHLHEASTRQQSGTGPALDADAGACYVQEARRVLAPGGWGPNPRQLLTAGELSRAVGALPSAHSAPAWKRLGQYGAVPVTEPFPVPDTFVAETEDALCRLVVAPPAARRDGRTPPYPLEEEPAAPPGAAVGGWFARGKAAARGAGGATAAAAAVPVLRPPLEEAMHSELRDSWEAHHGLPSLEQLRVASLPRERLRELQATVQSYRGDAEAYLLRHLGTVPQSVGPHGAAFRLLRLAGTQPAAGLLDLMRAAWLPNELTQFNPFLAPEAAASLRQGVLVWLQLCVLEDRMARLVALEAAGDEYKIALIQELQVRRTWDPLRHPQWLVFEAEGGLQIRPQQHAVAAHLLAHPGAIAQLNMGEGKTRVILPMLLLELADGTRVVRLNLLSTLLDEAHAHFQAHLAASVLRRKVFTMPFHRDVKITAAAARAMRASLQHCKQEGGMLLVAPEHRLSLQLKCHELRAAGEERAADFRALEELAALPYLDLLDESDELLHHRHQLIYGCGTFVALQAVHERSGAVQALLRVASRLAVPPPAAGAGPAPAPLLPPAAVALEPPEGRSPGAYCGLRLLPGEALAAAAPGLTLRLARALLRDPPYELRWLTNHPLRDSILRCITDASEEAADILGPAARGGSAARRPAAAQLSDDQAASVLALRGLLAYGMLQHCLQKRHKVEYGVDRRGGARKRLAVPFRAAHTPSERSEFAQPDVAMALTTLSYYHDGLSRDEFLAALEVLLRMGLNAQRDFYNEWLRLSLAGIPAEDLPALDCVEKVDTSNGQQMDMLYGYFRHNMATVDFWLNHCVFPAETCQLPQRLAASAWHLADGGANGQVVGFSGTNDNQRLLPLQVHQARLEEPSLRATNGKMLHVILNTTLGFKTLPREDGGPPVWQVLLRAAVQQGAAALLDCGALLAGTTNRAAAEFLLPLLLDASRFQGVCFFDEQLRAWAVLDRSGRLLRRGASPIAERDTFAIFDEARCRGADLQLRLDTVGLLTLGPGACKDKVMQAAGRLRQLGRGQRLRFAATPDVTAKIAARSANQQRRQQQPLEPTARCVLRWVMANTVEATLRGVTQWAAHGLHFAATKGVPERVLQDEILDLDSLYGGSRAELPLDQVVRSRVRAAQHRCEGGEGGEGGGAGLAPAMRQLMEEIGARGVENGSGFVVLAGGGAAEDEECERELEEEEEEEEEQEKQVPRASPRPERDWAFTTALAAASPEALDPGAGVVSLPHAALQLQPCSLGGMAWSPQVYCTANFLYATSGVPAGAALNEYLRPVDALLLYPSGQVLLLSEREADRLLALVWPQHVGAGGGGSAGPRCSLRLLGSTNTAAAAAAAPLLVSLCYARLAFTDAAPRLEGPLAPAGDDGGRIGGRVAGDGTGVGASGGSRRGLGAAQLVSTQLFNGEATYGSEAQRRELRSLVWRRREEAEALVDMRGKQSLLPRSDLEKACEHVEGP</sequence>
<proteinExistence type="predicted"/>
<dbReference type="Pfam" id="PF12340">
    <property type="entry name" value="DUF3638"/>
    <property type="match status" value="1"/>
</dbReference>
<dbReference type="EC" id="3.4.19.12" evidence="2"/>
<evidence type="ECO:0000256" key="3">
    <source>
        <dbReference type="ARBA" id="ARBA00022670"/>
    </source>
</evidence>
<evidence type="ECO:0000256" key="6">
    <source>
        <dbReference type="ARBA" id="ARBA00022807"/>
    </source>
</evidence>
<comment type="catalytic activity">
    <reaction evidence="1">
        <text>Thiol-dependent hydrolysis of ester, thioester, amide, peptide and isopeptide bonds formed by the C-terminal Gly of ubiquitin (a 76-residue protein attached to proteins as an intracellular targeting signal).</text>
        <dbReference type="EC" id="3.4.19.12"/>
    </reaction>
</comment>
<reference evidence="12" key="1">
    <citation type="journal article" date="2016" name="Nat. Commun.">
        <title>The Gonium pectorale genome demonstrates co-option of cell cycle regulation during the evolution of multicellularity.</title>
        <authorList>
            <person name="Hanschen E.R."/>
            <person name="Marriage T.N."/>
            <person name="Ferris P.J."/>
            <person name="Hamaji T."/>
            <person name="Toyoda A."/>
            <person name="Fujiyama A."/>
            <person name="Neme R."/>
            <person name="Noguchi H."/>
            <person name="Minakuchi Y."/>
            <person name="Suzuki M."/>
            <person name="Kawai-Toyooka H."/>
            <person name="Smith D.R."/>
            <person name="Sparks H."/>
            <person name="Anderson J."/>
            <person name="Bakaric R."/>
            <person name="Luria V."/>
            <person name="Karger A."/>
            <person name="Kirschner M.W."/>
            <person name="Durand P.M."/>
            <person name="Michod R.E."/>
            <person name="Nozaki H."/>
            <person name="Olson B.J."/>
        </authorList>
    </citation>
    <scope>NUCLEOTIDE SEQUENCE [LARGE SCALE GENOMIC DNA]</scope>
    <source>
        <strain evidence="12">NIES-2863</strain>
    </source>
</reference>
<keyword evidence="5" id="KW-0378">Hydrolase</keyword>
<feature type="compositionally biased region" description="Basic and acidic residues" evidence="8">
    <location>
        <begin position="2725"/>
        <end position="2737"/>
    </location>
</feature>
<evidence type="ECO:0000256" key="8">
    <source>
        <dbReference type="SAM" id="MobiDB-lite"/>
    </source>
</evidence>
<dbReference type="InterPro" id="IPR022105">
    <property type="entry name" value="DUF3645"/>
</dbReference>
<dbReference type="PANTHER" id="PTHR13367:SF33">
    <property type="entry name" value="P-LOOP CONTAINING NUCLEOSIDE TRIPHOSPHATE HYDROLASE PROTEIN"/>
    <property type="match status" value="1"/>
</dbReference>
<name>A0A150GJ37_GONPE</name>
<feature type="region of interest" description="Disordered" evidence="8">
    <location>
        <begin position="2702"/>
        <end position="2737"/>
    </location>
</feature>
<dbReference type="GO" id="GO:0004843">
    <property type="term" value="F:cysteine-type deubiquitinase activity"/>
    <property type="evidence" value="ECO:0007669"/>
    <property type="project" value="UniProtKB-EC"/>
</dbReference>
<dbReference type="InterPro" id="IPR022099">
    <property type="entry name" value="DUF3638"/>
</dbReference>
<dbReference type="Proteomes" id="UP000075714">
    <property type="component" value="Unassembled WGS sequence"/>
</dbReference>
<evidence type="ECO:0000259" key="10">
    <source>
        <dbReference type="Pfam" id="PF12359"/>
    </source>
</evidence>
<keyword evidence="7" id="KW-0175">Coiled coil</keyword>
<dbReference type="PANTHER" id="PTHR13367">
    <property type="entry name" value="UBIQUITIN THIOESTERASE"/>
    <property type="match status" value="1"/>
</dbReference>
<keyword evidence="12" id="KW-1185">Reference proteome</keyword>
<evidence type="ECO:0000256" key="2">
    <source>
        <dbReference type="ARBA" id="ARBA00012759"/>
    </source>
</evidence>
<feature type="compositionally biased region" description="Basic and acidic residues" evidence="8">
    <location>
        <begin position="633"/>
        <end position="642"/>
    </location>
</feature>